<dbReference type="CDD" id="cd05403">
    <property type="entry name" value="NT_KNTase_like"/>
    <property type="match status" value="1"/>
</dbReference>
<dbReference type="InterPro" id="IPR043519">
    <property type="entry name" value="NT_sf"/>
</dbReference>
<dbReference type="Gene3D" id="3.30.460.10">
    <property type="entry name" value="Beta Polymerase, domain 2"/>
    <property type="match status" value="1"/>
</dbReference>
<name>A0A106BW33_THIDE</name>
<dbReference type="EMBL" id="LDUG01000002">
    <property type="protein sequence ID" value="KVW99702.1"/>
    <property type="molecule type" value="Genomic_DNA"/>
</dbReference>
<comment type="caution">
    <text evidence="1">The sequence shown here is derived from an EMBL/GenBank/DDBJ whole genome shotgun (WGS) entry which is preliminary data.</text>
</comment>
<dbReference type="OrthoDB" id="14556at2"/>
<dbReference type="Proteomes" id="UP000064243">
    <property type="component" value="Unassembled WGS sequence"/>
</dbReference>
<sequence>MRVSAEQRQIIVDAVHQIFGQQGRVRLFGSRVDDRRKGGDLDLLVELPHLPVDAPWQAARLEARLQQLLGEQKIDVILAGPENANWPIVQEASRTGIPL</sequence>
<gene>
    <name evidence="1" type="ORF">ABW22_00640</name>
</gene>
<evidence type="ECO:0008006" key="3">
    <source>
        <dbReference type="Google" id="ProtNLM"/>
    </source>
</evidence>
<evidence type="ECO:0000313" key="1">
    <source>
        <dbReference type="EMBL" id="KVW99702.1"/>
    </source>
</evidence>
<dbReference type="RefSeq" id="WP_059750884.1">
    <property type="nucleotide sequence ID" value="NZ_LDUG01000002.1"/>
</dbReference>
<reference evidence="1 2" key="1">
    <citation type="journal article" date="2015" name="Appl. Environ. Microbiol.">
        <title>Aerobic and Anaerobic Thiosulfate Oxidation by a Cold-Adapted, Subglacial Chemoautotroph.</title>
        <authorList>
            <person name="Harrold Z.R."/>
            <person name="Skidmore M.L."/>
            <person name="Hamilton T.L."/>
            <person name="Desch L."/>
            <person name="Amada K."/>
            <person name="van Gelder W."/>
            <person name="Glover K."/>
            <person name="Roden E.E."/>
            <person name="Boyd E.S."/>
        </authorList>
    </citation>
    <scope>NUCLEOTIDE SEQUENCE [LARGE SCALE GENOMIC DNA]</scope>
    <source>
        <strain evidence="1 2">RG</strain>
    </source>
</reference>
<dbReference type="PATRIC" id="fig|36861.3.peg.1163"/>
<keyword evidence="2" id="KW-1185">Reference proteome</keyword>
<proteinExistence type="predicted"/>
<dbReference type="AlphaFoldDB" id="A0A106BW33"/>
<dbReference type="SUPFAM" id="SSF81301">
    <property type="entry name" value="Nucleotidyltransferase"/>
    <property type="match status" value="1"/>
</dbReference>
<accession>A0A106BW33</accession>
<protein>
    <recommendedName>
        <fullName evidence="3">Polymerase nucleotidyl transferase domain-containing protein</fullName>
    </recommendedName>
</protein>
<organism evidence="1 2">
    <name type="scientific">Thiobacillus denitrificans</name>
    <dbReference type="NCBI Taxonomy" id="36861"/>
    <lineage>
        <taxon>Bacteria</taxon>
        <taxon>Pseudomonadati</taxon>
        <taxon>Pseudomonadota</taxon>
        <taxon>Betaproteobacteria</taxon>
        <taxon>Nitrosomonadales</taxon>
        <taxon>Thiobacillaceae</taxon>
        <taxon>Thiobacillus</taxon>
    </lineage>
</organism>
<evidence type="ECO:0000313" key="2">
    <source>
        <dbReference type="Proteomes" id="UP000064243"/>
    </source>
</evidence>